<feature type="region of interest" description="Disordered" evidence="1">
    <location>
        <begin position="1"/>
        <end position="22"/>
    </location>
</feature>
<protein>
    <submittedName>
        <fullName evidence="2">Uncharacterized protein</fullName>
    </submittedName>
</protein>
<gene>
    <name evidence="2" type="ORF">E5288_WYG018849</name>
</gene>
<proteinExistence type="predicted"/>
<accession>A0A6B0R2B3</accession>
<dbReference type="Proteomes" id="UP000322234">
    <property type="component" value="Unassembled WGS sequence"/>
</dbReference>
<evidence type="ECO:0000256" key="1">
    <source>
        <dbReference type="SAM" id="MobiDB-lite"/>
    </source>
</evidence>
<name>A0A6B0R2B3_9CETA</name>
<sequence>MGKQRIRNPQVKPKRQASSVTGKLKLSHLQTAFQSVKMHLFSHRYLLKSPGLWTVGSLRAGAGRSLRIPNLMEQSSFAF</sequence>
<comment type="caution">
    <text evidence="2">The sequence shown here is derived from an EMBL/GenBank/DDBJ whole genome shotgun (WGS) entry which is preliminary data.</text>
</comment>
<reference evidence="2" key="1">
    <citation type="submission" date="2019-10" db="EMBL/GenBank/DDBJ databases">
        <title>The sequence and de novo assembly of the wild yak genome.</title>
        <authorList>
            <person name="Liu Y."/>
        </authorList>
    </citation>
    <scope>NUCLEOTIDE SEQUENCE [LARGE SCALE GENOMIC DNA]</scope>
    <source>
        <strain evidence="2">WY2019</strain>
    </source>
</reference>
<evidence type="ECO:0000313" key="3">
    <source>
        <dbReference type="Proteomes" id="UP000322234"/>
    </source>
</evidence>
<dbReference type="AlphaFoldDB" id="A0A6B0R2B3"/>
<dbReference type="EMBL" id="VBQZ03000015">
    <property type="protein sequence ID" value="MXQ83107.1"/>
    <property type="molecule type" value="Genomic_DNA"/>
</dbReference>
<organism evidence="2 3">
    <name type="scientific">Bos mutus</name>
    <name type="common">wild yak</name>
    <dbReference type="NCBI Taxonomy" id="72004"/>
    <lineage>
        <taxon>Eukaryota</taxon>
        <taxon>Metazoa</taxon>
        <taxon>Chordata</taxon>
        <taxon>Craniata</taxon>
        <taxon>Vertebrata</taxon>
        <taxon>Euteleostomi</taxon>
        <taxon>Mammalia</taxon>
        <taxon>Eutheria</taxon>
        <taxon>Laurasiatheria</taxon>
        <taxon>Artiodactyla</taxon>
        <taxon>Ruminantia</taxon>
        <taxon>Pecora</taxon>
        <taxon>Bovidae</taxon>
        <taxon>Bovinae</taxon>
        <taxon>Bos</taxon>
    </lineage>
</organism>
<evidence type="ECO:0000313" key="2">
    <source>
        <dbReference type="EMBL" id="MXQ83107.1"/>
    </source>
</evidence>
<keyword evidence="3" id="KW-1185">Reference proteome</keyword>